<feature type="compositionally biased region" description="Low complexity" evidence="1">
    <location>
        <begin position="347"/>
        <end position="377"/>
    </location>
</feature>
<feature type="region of interest" description="Disordered" evidence="1">
    <location>
        <begin position="343"/>
        <end position="617"/>
    </location>
</feature>
<dbReference type="GO" id="GO:0045943">
    <property type="term" value="P:positive regulation of transcription by RNA polymerase I"/>
    <property type="evidence" value="ECO:0007669"/>
    <property type="project" value="TreeGrafter"/>
</dbReference>
<organism evidence="3 4">
    <name type="scientific">Actinomortierella ambigua</name>
    <dbReference type="NCBI Taxonomy" id="1343610"/>
    <lineage>
        <taxon>Eukaryota</taxon>
        <taxon>Fungi</taxon>
        <taxon>Fungi incertae sedis</taxon>
        <taxon>Mucoromycota</taxon>
        <taxon>Mortierellomycotina</taxon>
        <taxon>Mortierellomycetes</taxon>
        <taxon>Mortierellales</taxon>
        <taxon>Mortierellaceae</taxon>
        <taxon>Actinomortierella</taxon>
    </lineage>
</organism>
<sequence>MDLDPFEARLEFLNLLSKVNASQHSIHKVGNFAMRNKNLYEDLYSCILEEMDQYSHKARFSGYIDLVRKNLASIISKVTPSGPKGDVNVAATRKVLDTWRTRKIFSESVIEQVQTPLLSRGLATKAPTAEAGLTQDDIIRRMEEDRERHKRIREEIWIRPQDEDVDGEFSQHWDDVSDMDEKDYEELVAENAKHLPGFPWTEEFDRWRSQGSKGSASALTFGSNMPAGGVPKRRKLPPMTKLSAPERTQTAQNPVAARPTAPPIPNFTKFALPQQPAANKPTISATTITTTATVINTSVTKSTRPITVTSQSSAPPSAAPPPSTNTAPPLTLKSYVEATKSPIRRLSTASSSSSISSVPTTDPNSSLSSSPMSYLAAPSPPAAPAAPAAPTAPTAPTAPVPPRLPPPPRTETTAAASSAAPPAQQAQAQAPSLNTPRATVPTLTSLSNAGSTHVPPTGAANSSNHSINHAQQLGDGGRGGGKGYGGREPSPPTPTSTTATSTPATSTSTTPASSGGSRLSLQQYLQQQRLLRTSNSSAPPSSSSSSSTSTAATSTPALTAPTSPPPPPPLLSQPASPPLDSPDVSAAAAAAAGYFPVPASSGRRPSSHGRSHSSSFS</sequence>
<dbReference type="OrthoDB" id="21266at2759"/>
<dbReference type="Proteomes" id="UP000807716">
    <property type="component" value="Unassembled WGS sequence"/>
</dbReference>
<feature type="compositionally biased region" description="Polar residues" evidence="1">
    <location>
        <begin position="459"/>
        <end position="471"/>
    </location>
</feature>
<dbReference type="Pfam" id="PF12350">
    <property type="entry name" value="CTK3_C"/>
    <property type="match status" value="1"/>
</dbReference>
<feature type="compositionally biased region" description="Low complexity" evidence="1">
    <location>
        <begin position="307"/>
        <end position="316"/>
    </location>
</feature>
<dbReference type="InterPro" id="IPR024638">
    <property type="entry name" value="Ctk3_N"/>
</dbReference>
<evidence type="ECO:0000259" key="2">
    <source>
        <dbReference type="PROSITE" id="PS51391"/>
    </source>
</evidence>
<dbReference type="GO" id="GO:0032786">
    <property type="term" value="P:positive regulation of DNA-templated transcription, elongation"/>
    <property type="evidence" value="ECO:0007669"/>
    <property type="project" value="InterPro"/>
</dbReference>
<feature type="region of interest" description="Disordered" evidence="1">
    <location>
        <begin position="303"/>
        <end position="330"/>
    </location>
</feature>
<feature type="domain" description="CID" evidence="2">
    <location>
        <begin position="4"/>
        <end position="121"/>
    </location>
</feature>
<feature type="compositionally biased region" description="Pro residues" evidence="1">
    <location>
        <begin position="562"/>
        <end position="580"/>
    </location>
</feature>
<evidence type="ECO:0000313" key="3">
    <source>
        <dbReference type="EMBL" id="KAG0258887.1"/>
    </source>
</evidence>
<feature type="compositionally biased region" description="Low complexity" evidence="1">
    <location>
        <begin position="385"/>
        <end position="395"/>
    </location>
</feature>
<accession>A0A9P6Q577</accession>
<dbReference type="EMBL" id="JAAAJB010000305">
    <property type="protein sequence ID" value="KAG0258887.1"/>
    <property type="molecule type" value="Genomic_DNA"/>
</dbReference>
<dbReference type="Pfam" id="PF12243">
    <property type="entry name" value="CTK3"/>
    <property type="match status" value="2"/>
</dbReference>
<dbReference type="Gene3D" id="1.25.40.90">
    <property type="match status" value="1"/>
</dbReference>
<dbReference type="InterPro" id="IPR024637">
    <property type="entry name" value="Ctk3_C"/>
</dbReference>
<feature type="compositionally biased region" description="Low complexity" evidence="1">
    <location>
        <begin position="410"/>
        <end position="433"/>
    </location>
</feature>
<gene>
    <name evidence="3" type="ORF">DFQ27_004395</name>
</gene>
<protein>
    <recommendedName>
        <fullName evidence="2">CID domain-containing protein</fullName>
    </recommendedName>
</protein>
<proteinExistence type="predicted"/>
<dbReference type="PANTHER" id="PTHR28291">
    <property type="entry name" value="CTD KINASE SUBUNIT GAMMA"/>
    <property type="match status" value="1"/>
</dbReference>
<comment type="caution">
    <text evidence="3">The sequence shown here is derived from an EMBL/GenBank/DDBJ whole genome shotgun (WGS) entry which is preliminary data.</text>
</comment>
<feature type="region of interest" description="Disordered" evidence="1">
    <location>
        <begin position="212"/>
        <end position="234"/>
    </location>
</feature>
<evidence type="ECO:0000256" key="1">
    <source>
        <dbReference type="SAM" id="MobiDB-lite"/>
    </source>
</evidence>
<name>A0A9P6Q577_9FUNG</name>
<feature type="compositionally biased region" description="Polar residues" evidence="1">
    <location>
        <begin position="212"/>
        <end position="223"/>
    </location>
</feature>
<dbReference type="InterPro" id="IPR042326">
    <property type="entry name" value="Ctk3"/>
</dbReference>
<dbReference type="PANTHER" id="PTHR28291:SF1">
    <property type="entry name" value="CTD KINASE SUBUNIT GAMMA"/>
    <property type="match status" value="1"/>
</dbReference>
<keyword evidence="4" id="KW-1185">Reference proteome</keyword>
<evidence type="ECO:0000313" key="4">
    <source>
        <dbReference type="Proteomes" id="UP000807716"/>
    </source>
</evidence>
<dbReference type="InterPro" id="IPR006569">
    <property type="entry name" value="CID_dom"/>
</dbReference>
<feature type="compositionally biased region" description="Low complexity" evidence="1">
    <location>
        <begin position="581"/>
        <end position="604"/>
    </location>
</feature>
<feature type="compositionally biased region" description="Low complexity" evidence="1">
    <location>
        <begin position="495"/>
        <end position="561"/>
    </location>
</feature>
<reference evidence="3" key="1">
    <citation type="journal article" date="2020" name="Fungal Divers.">
        <title>Resolving the Mortierellaceae phylogeny through synthesis of multi-gene phylogenetics and phylogenomics.</title>
        <authorList>
            <person name="Vandepol N."/>
            <person name="Liber J."/>
            <person name="Desiro A."/>
            <person name="Na H."/>
            <person name="Kennedy M."/>
            <person name="Barry K."/>
            <person name="Grigoriev I.V."/>
            <person name="Miller A.N."/>
            <person name="O'Donnell K."/>
            <person name="Stajich J.E."/>
            <person name="Bonito G."/>
        </authorList>
    </citation>
    <scope>NUCLEOTIDE SEQUENCE</scope>
    <source>
        <strain evidence="3">BC1065</strain>
    </source>
</reference>
<dbReference type="AlphaFoldDB" id="A0A9P6Q577"/>
<feature type="compositionally biased region" description="Gly residues" evidence="1">
    <location>
        <begin position="474"/>
        <end position="486"/>
    </location>
</feature>
<feature type="compositionally biased region" description="Polar residues" evidence="1">
    <location>
        <begin position="434"/>
        <end position="451"/>
    </location>
</feature>
<dbReference type="GO" id="GO:0070692">
    <property type="term" value="C:CTDK-1 complex"/>
    <property type="evidence" value="ECO:0007669"/>
    <property type="project" value="InterPro"/>
</dbReference>
<dbReference type="PROSITE" id="PS51391">
    <property type="entry name" value="CID"/>
    <property type="match status" value="1"/>
</dbReference>
<feature type="compositionally biased region" description="Pro residues" evidence="1">
    <location>
        <begin position="396"/>
        <end position="409"/>
    </location>
</feature>
<dbReference type="InterPro" id="IPR008942">
    <property type="entry name" value="ENTH_VHS"/>
</dbReference>